<comment type="caution">
    <text evidence="2">The sequence shown here is derived from an EMBL/GenBank/DDBJ whole genome shotgun (WGS) entry which is preliminary data.</text>
</comment>
<name>K1V5G6_TRIAC</name>
<feature type="region of interest" description="Disordered" evidence="1">
    <location>
        <begin position="52"/>
        <end position="103"/>
    </location>
</feature>
<sequence>MGFCALRGRSGPVWPPSLSCLLRLLSTFAKNTLRSWITHLYHVCRHAHSAATATEPLSPAERPIHGLHGPPQQPPPDTPEPHFVPNQRSKFRQEAENSGLGTYSYNTGTLAASDVSDRSTRPFLWHPLSQSLDGNRIELYLVPCC</sequence>
<dbReference type="EMBL" id="AMBO01000374">
    <property type="protein sequence ID" value="EKC99194.1"/>
    <property type="molecule type" value="Genomic_DNA"/>
</dbReference>
<keyword evidence="3" id="KW-1185">Reference proteome</keyword>
<proteinExistence type="predicted"/>
<reference evidence="2 3" key="1">
    <citation type="journal article" date="2012" name="Eukaryot. Cell">
        <title>Genome sequence of the Trichosporon asahii environmental strain CBS 8904.</title>
        <authorList>
            <person name="Yang R.Y."/>
            <person name="Li H.T."/>
            <person name="Zhu H."/>
            <person name="Zhou G.P."/>
            <person name="Wang M."/>
            <person name="Wang L."/>
        </authorList>
    </citation>
    <scope>NUCLEOTIDE SEQUENCE [LARGE SCALE GENOMIC DNA]</scope>
    <source>
        <strain evidence="2 3">CBS 8904</strain>
    </source>
</reference>
<dbReference type="AlphaFoldDB" id="K1V5G6"/>
<evidence type="ECO:0000313" key="3">
    <source>
        <dbReference type="Proteomes" id="UP000006757"/>
    </source>
</evidence>
<dbReference type="InParanoid" id="K1V5G6"/>
<gene>
    <name evidence="2" type="ORF">A1Q2_06511</name>
</gene>
<evidence type="ECO:0000256" key="1">
    <source>
        <dbReference type="SAM" id="MobiDB-lite"/>
    </source>
</evidence>
<evidence type="ECO:0000313" key="2">
    <source>
        <dbReference type="EMBL" id="EKC99194.1"/>
    </source>
</evidence>
<dbReference type="HOGENOM" id="CLU_1788181_0_0_1"/>
<dbReference type="Proteomes" id="UP000006757">
    <property type="component" value="Unassembled WGS sequence"/>
</dbReference>
<accession>K1V5G6</accession>
<organism evidence="2 3">
    <name type="scientific">Trichosporon asahii var. asahii (strain CBS 8904)</name>
    <name type="common">Yeast</name>
    <dbReference type="NCBI Taxonomy" id="1220162"/>
    <lineage>
        <taxon>Eukaryota</taxon>
        <taxon>Fungi</taxon>
        <taxon>Dikarya</taxon>
        <taxon>Basidiomycota</taxon>
        <taxon>Agaricomycotina</taxon>
        <taxon>Tremellomycetes</taxon>
        <taxon>Trichosporonales</taxon>
        <taxon>Trichosporonaceae</taxon>
        <taxon>Trichosporon</taxon>
    </lineage>
</organism>
<protein>
    <submittedName>
        <fullName evidence="2">Uncharacterized protein</fullName>
    </submittedName>
</protein>